<evidence type="ECO:0000313" key="2">
    <source>
        <dbReference type="Proteomes" id="UP000252085"/>
    </source>
</evidence>
<accession>A0A367R3K3</accession>
<gene>
    <name evidence="1" type="ORF">A6769_31825</name>
</gene>
<reference evidence="1 2" key="1">
    <citation type="submission" date="2016-04" db="EMBL/GenBank/DDBJ databases">
        <authorList>
            <person name="Evans L.H."/>
            <person name="Alamgir A."/>
            <person name="Owens N."/>
            <person name="Weber N.D."/>
            <person name="Virtaneva K."/>
            <person name="Barbian K."/>
            <person name="Babar A."/>
            <person name="Rosenke K."/>
        </authorList>
    </citation>
    <scope>NUCLEOTIDE SEQUENCE [LARGE SCALE GENOMIC DNA]</scope>
    <source>
        <strain evidence="1">NIES-2108</strain>
    </source>
</reference>
<dbReference type="EMBL" id="LXQE01000179">
    <property type="protein sequence ID" value="RCJ31048.1"/>
    <property type="molecule type" value="Genomic_DNA"/>
</dbReference>
<protein>
    <submittedName>
        <fullName evidence="1">Uncharacterized protein</fullName>
    </submittedName>
</protein>
<dbReference type="Proteomes" id="UP000252085">
    <property type="component" value="Unassembled WGS sequence"/>
</dbReference>
<comment type="caution">
    <text evidence="1">The sequence shown here is derived from an EMBL/GenBank/DDBJ whole genome shotgun (WGS) entry which is preliminary data.</text>
</comment>
<evidence type="ECO:0000313" key="1">
    <source>
        <dbReference type="EMBL" id="RCJ31048.1"/>
    </source>
</evidence>
<sequence>MVARNIRRFIQRQETTKIIISNHQIYGGKKIIGYMEVENDASAIRRGKNNIKHVLYYMIVIIKLAKTIV</sequence>
<name>A0A367R3K3_NOSPU</name>
<dbReference type="AlphaFoldDB" id="A0A367R3K3"/>
<proteinExistence type="predicted"/>
<organism evidence="1 2">
    <name type="scientific">Nostoc punctiforme NIES-2108</name>
    <dbReference type="NCBI Taxonomy" id="1356359"/>
    <lineage>
        <taxon>Bacteria</taxon>
        <taxon>Bacillati</taxon>
        <taxon>Cyanobacteriota</taxon>
        <taxon>Cyanophyceae</taxon>
        <taxon>Nostocales</taxon>
        <taxon>Nostocaceae</taxon>
        <taxon>Nostoc</taxon>
    </lineage>
</organism>